<proteinExistence type="predicted"/>
<organism evidence="2 3">
    <name type="scientific">Pinibacter soli</name>
    <dbReference type="NCBI Taxonomy" id="3044211"/>
    <lineage>
        <taxon>Bacteria</taxon>
        <taxon>Pseudomonadati</taxon>
        <taxon>Bacteroidota</taxon>
        <taxon>Chitinophagia</taxon>
        <taxon>Chitinophagales</taxon>
        <taxon>Chitinophagaceae</taxon>
        <taxon>Pinibacter</taxon>
    </lineage>
</organism>
<feature type="chain" id="PRO_5047256288" evidence="1">
    <location>
        <begin position="21"/>
        <end position="114"/>
    </location>
</feature>
<sequence>MKKFIIAFACIVLGYSYSFAQQKTPTVQKGYYSIGNNVEKLEKTQPAITSLDRPTKGYYAMTDKARPTYVPIITIGVTTPPAKGYYTIGDNHKKLASATVIANAEYAVNEYTIH</sequence>
<dbReference type="Proteomes" id="UP001226434">
    <property type="component" value="Unassembled WGS sequence"/>
</dbReference>
<keyword evidence="3" id="KW-1185">Reference proteome</keyword>
<comment type="caution">
    <text evidence="2">The sequence shown here is derived from an EMBL/GenBank/DDBJ whole genome shotgun (WGS) entry which is preliminary data.</text>
</comment>
<reference evidence="2 3" key="1">
    <citation type="submission" date="2023-05" db="EMBL/GenBank/DDBJ databases">
        <title>Genome sequence of Pinibacter sp. MAH-24.</title>
        <authorList>
            <person name="Huq M.A."/>
        </authorList>
    </citation>
    <scope>NUCLEOTIDE SEQUENCE [LARGE SCALE GENOMIC DNA]</scope>
    <source>
        <strain evidence="2 3">MAH-24</strain>
    </source>
</reference>
<gene>
    <name evidence="2" type="ORF">QJ048_05875</name>
</gene>
<feature type="signal peptide" evidence="1">
    <location>
        <begin position="1"/>
        <end position="20"/>
    </location>
</feature>
<protein>
    <submittedName>
        <fullName evidence="2">Uncharacterized protein</fullName>
    </submittedName>
</protein>
<evidence type="ECO:0000313" key="2">
    <source>
        <dbReference type="EMBL" id="MDI3319290.1"/>
    </source>
</evidence>
<dbReference type="RefSeq" id="WP_282333404.1">
    <property type="nucleotide sequence ID" value="NZ_JASBRG010000003.1"/>
</dbReference>
<evidence type="ECO:0000256" key="1">
    <source>
        <dbReference type="SAM" id="SignalP"/>
    </source>
</evidence>
<evidence type="ECO:0000313" key="3">
    <source>
        <dbReference type="Proteomes" id="UP001226434"/>
    </source>
</evidence>
<name>A0ABT6RA58_9BACT</name>
<accession>A0ABT6RA58</accession>
<dbReference type="EMBL" id="JASBRG010000003">
    <property type="protein sequence ID" value="MDI3319290.1"/>
    <property type="molecule type" value="Genomic_DNA"/>
</dbReference>
<keyword evidence="1" id="KW-0732">Signal</keyword>